<organism evidence="8 9">
    <name type="scientific">Crateriforma conspicua</name>
    <dbReference type="NCBI Taxonomy" id="2527996"/>
    <lineage>
        <taxon>Bacteria</taxon>
        <taxon>Pseudomonadati</taxon>
        <taxon>Planctomycetota</taxon>
        <taxon>Planctomycetia</taxon>
        <taxon>Planctomycetales</taxon>
        <taxon>Planctomycetaceae</taxon>
        <taxon>Crateriforma</taxon>
    </lineage>
</organism>
<evidence type="ECO:0000259" key="2">
    <source>
        <dbReference type="Pfam" id="PF07624"/>
    </source>
</evidence>
<feature type="domain" description="DUF1585" evidence="2">
    <location>
        <begin position="824"/>
        <end position="897"/>
    </location>
</feature>
<dbReference type="Proteomes" id="UP000317238">
    <property type="component" value="Unassembled WGS sequence"/>
</dbReference>
<feature type="chain" id="PRO_5022964015" description="Planctomycete cytochrome C" evidence="1">
    <location>
        <begin position="32"/>
        <end position="900"/>
    </location>
</feature>
<gene>
    <name evidence="8" type="ORF">Pan14r_53190</name>
</gene>
<evidence type="ECO:0000259" key="3">
    <source>
        <dbReference type="Pfam" id="PF07626"/>
    </source>
</evidence>
<reference evidence="8 9" key="1">
    <citation type="submission" date="2019-02" db="EMBL/GenBank/DDBJ databases">
        <title>Deep-cultivation of Planctomycetes and their phenomic and genomic characterization uncovers novel biology.</title>
        <authorList>
            <person name="Wiegand S."/>
            <person name="Jogler M."/>
            <person name="Boedeker C."/>
            <person name="Pinto D."/>
            <person name="Vollmers J."/>
            <person name="Rivas-Marin E."/>
            <person name="Kohn T."/>
            <person name="Peeters S.H."/>
            <person name="Heuer A."/>
            <person name="Rast P."/>
            <person name="Oberbeckmann S."/>
            <person name="Bunk B."/>
            <person name="Jeske O."/>
            <person name="Meyerdierks A."/>
            <person name="Storesund J.E."/>
            <person name="Kallscheuer N."/>
            <person name="Luecker S."/>
            <person name="Lage O.M."/>
            <person name="Pohl T."/>
            <person name="Merkel B.J."/>
            <person name="Hornburger P."/>
            <person name="Mueller R.-W."/>
            <person name="Bruemmer F."/>
            <person name="Labrenz M."/>
            <person name="Spormann A.M."/>
            <person name="Op Den Camp H."/>
            <person name="Overmann J."/>
            <person name="Amann R."/>
            <person name="Jetten M.S.M."/>
            <person name="Mascher T."/>
            <person name="Medema M.H."/>
            <person name="Devos D.P."/>
            <person name="Kaster A.-K."/>
            <person name="Ovreas L."/>
            <person name="Rohde M."/>
            <person name="Galperin M.Y."/>
            <person name="Jogler C."/>
        </authorList>
    </citation>
    <scope>NUCLEOTIDE SEQUENCE [LARGE SCALE GENOMIC DNA]</scope>
    <source>
        <strain evidence="8 9">Pan14r</strain>
    </source>
</reference>
<dbReference type="Pfam" id="PF07624">
    <property type="entry name" value="PSD2"/>
    <property type="match status" value="1"/>
</dbReference>
<feature type="domain" description="DUF1587" evidence="3">
    <location>
        <begin position="129"/>
        <end position="193"/>
    </location>
</feature>
<evidence type="ECO:0000256" key="1">
    <source>
        <dbReference type="SAM" id="SignalP"/>
    </source>
</evidence>
<dbReference type="Pfam" id="PF07635">
    <property type="entry name" value="PSCyt1"/>
    <property type="match status" value="1"/>
</dbReference>
<accession>A0A5C5XT33</accession>
<comment type="caution">
    <text evidence="8">The sequence shown here is derived from an EMBL/GenBank/DDBJ whole genome shotgun (WGS) entry which is preliminary data.</text>
</comment>
<dbReference type="InterPro" id="IPR011429">
    <property type="entry name" value="Cyt_c_Planctomycete-type"/>
</dbReference>
<dbReference type="RefSeq" id="WP_146440996.1">
    <property type="nucleotide sequence ID" value="NZ_SJPL01000002.1"/>
</dbReference>
<protein>
    <recommendedName>
        <fullName evidence="10">Planctomycete cytochrome C</fullName>
    </recommendedName>
</protein>
<evidence type="ECO:0000313" key="8">
    <source>
        <dbReference type="EMBL" id="TWT65769.1"/>
    </source>
</evidence>
<name>A0A5C5XT33_9PLAN</name>
<proteinExistence type="predicted"/>
<evidence type="ECO:0000259" key="4">
    <source>
        <dbReference type="Pfam" id="PF07627"/>
    </source>
</evidence>
<dbReference type="InterPro" id="IPR013043">
    <property type="entry name" value="DUF1595"/>
</dbReference>
<evidence type="ECO:0000259" key="5">
    <source>
        <dbReference type="Pfam" id="PF07631"/>
    </source>
</evidence>
<sequence length="900" mass="101817" precursor="true">MFLFFKIHRAVLRSLAVLLSACLAANVSAQADVPVELNGFLENHCLSCHDSFGREGDLDLESLPFDLANKQTFAAWVLIHDRADHGEMPPKESMRPAKEDLNAFLESLSDSLIAADRERIAQTGRSKVRRVNRFEYENTLRHVLDSPWLQVSHRLPEDGTYQNFNKTGDRLDVSHVQMAKYLETADYALRSAVNAAAFRSETKRYYARDEGTMIFWMRFKKGINRYPSRAAIPMLGLTSETEVIRENQPLTVGDSNPEIRNQEAFGFVVGTQASAAKYDFRNVIVPTPGNYRLRMKTYTFTAGPNGRALGDDHGLTGGEPKWWRPDRNVVMRGKRREPITLYAHTASGESLWIGSFDSYPDPKVIEREVVLRKGDAIRPDAGRLLRTQPRWSGNPNATPEGVPGFAMNWLELEGPLNEDWPPQSYQALFGDLPFRVHESEERLPLPPLLTEETLIGWTERSPGIPHRRVEVLPNDPDADARRLLIAFIKKAYRSPIADDAIIEPYFEIYKEATAIGQSFTDAMIAAYTTILSSPDFLFLESQVGPLEDHEIASRLSYFLWNGPPDEKLEDAQNLHQEMELRAQTERMLSDPKSDRFINAFLDYWLELKEINANTPDSQLYPQYYIDDQLTEASLFETRRFFRELIDKDLPARNLVDSDFTYANERLARHYELEPFEGVELRRVSLPDDSPRGGLLTQASVLRVTANGTTTSPVLRGAWIMERLLGVHIPPPPSGVEAVEPDTRGATTIREQLDKHTSFESCNACHAKFDPAGFALESFDIAGGWQDRYRAIGEIGEPVEGVGLNGLLFTYRNAEPVDPSGVLEDGRAFKDIHEFKSHLLADERAIARNLVKQFIVYATGATMSFSERQQVEQIVDSCQESEFGVRSIIHAVIQSDLFKIK</sequence>
<feature type="signal peptide" evidence="1">
    <location>
        <begin position="1"/>
        <end position="31"/>
    </location>
</feature>
<feature type="domain" description="DUF1588" evidence="4">
    <location>
        <begin position="691"/>
        <end position="787"/>
    </location>
</feature>
<dbReference type="AlphaFoldDB" id="A0A5C5XT33"/>
<evidence type="ECO:0000259" key="7">
    <source>
        <dbReference type="Pfam" id="PF07637"/>
    </source>
</evidence>
<evidence type="ECO:0000259" key="6">
    <source>
        <dbReference type="Pfam" id="PF07635"/>
    </source>
</evidence>
<keyword evidence="9" id="KW-1185">Reference proteome</keyword>
<dbReference type="InterPro" id="IPR013042">
    <property type="entry name" value="DUF1592"/>
</dbReference>
<evidence type="ECO:0000313" key="9">
    <source>
        <dbReference type="Proteomes" id="UP000317238"/>
    </source>
</evidence>
<feature type="domain" description="DUF1592" evidence="5">
    <location>
        <begin position="546"/>
        <end position="672"/>
    </location>
</feature>
<dbReference type="OrthoDB" id="175242at2"/>
<dbReference type="Pfam" id="PF07631">
    <property type="entry name" value="PSD4"/>
    <property type="match status" value="1"/>
</dbReference>
<dbReference type="InterPro" id="IPR013036">
    <property type="entry name" value="DUF1587"/>
</dbReference>
<dbReference type="Pfam" id="PF07637">
    <property type="entry name" value="PSD5"/>
    <property type="match status" value="1"/>
</dbReference>
<dbReference type="EMBL" id="SJPL01000002">
    <property type="protein sequence ID" value="TWT65769.1"/>
    <property type="molecule type" value="Genomic_DNA"/>
</dbReference>
<dbReference type="InterPro" id="IPR011478">
    <property type="entry name" value="DUF1585"/>
</dbReference>
<dbReference type="InterPro" id="IPR013039">
    <property type="entry name" value="DUF1588"/>
</dbReference>
<feature type="domain" description="Cytochrome C Planctomycete-type" evidence="6">
    <location>
        <begin position="45"/>
        <end position="92"/>
    </location>
</feature>
<dbReference type="Pfam" id="PF07626">
    <property type="entry name" value="PSD3"/>
    <property type="match status" value="1"/>
</dbReference>
<dbReference type="Pfam" id="PF07627">
    <property type="entry name" value="PSCyt3"/>
    <property type="match status" value="1"/>
</dbReference>
<evidence type="ECO:0008006" key="10">
    <source>
        <dbReference type="Google" id="ProtNLM"/>
    </source>
</evidence>
<feature type="domain" description="DUF1595" evidence="7">
    <location>
        <begin position="480"/>
        <end position="539"/>
    </location>
</feature>
<keyword evidence="1" id="KW-0732">Signal</keyword>